<organism evidence="6 7">
    <name type="scientific">Cymbomonas tetramitiformis</name>
    <dbReference type="NCBI Taxonomy" id="36881"/>
    <lineage>
        <taxon>Eukaryota</taxon>
        <taxon>Viridiplantae</taxon>
        <taxon>Chlorophyta</taxon>
        <taxon>Pyramimonadophyceae</taxon>
        <taxon>Pyramimonadales</taxon>
        <taxon>Pyramimonadaceae</taxon>
        <taxon>Cymbomonas</taxon>
    </lineage>
</organism>
<dbReference type="Proteomes" id="UP001190700">
    <property type="component" value="Unassembled WGS sequence"/>
</dbReference>
<keyword evidence="1" id="KW-0349">Heme</keyword>
<comment type="caution">
    <text evidence="6">The sequence shown here is derived from an EMBL/GenBank/DDBJ whole genome shotgun (WGS) entry which is preliminary data.</text>
</comment>
<keyword evidence="7" id="KW-1185">Reference proteome</keyword>
<dbReference type="InterPro" id="IPR036400">
    <property type="entry name" value="Cyt_B5-like_heme/steroid_sf"/>
</dbReference>
<dbReference type="PANTHER" id="PTHR19359">
    <property type="entry name" value="CYTOCHROME B5"/>
    <property type="match status" value="1"/>
</dbReference>
<keyword evidence="3" id="KW-0408">Iron</keyword>
<dbReference type="InterPro" id="IPR050668">
    <property type="entry name" value="Cytochrome_b5"/>
</dbReference>
<dbReference type="EMBL" id="LGRX02010678">
    <property type="protein sequence ID" value="KAK3269909.1"/>
    <property type="molecule type" value="Genomic_DNA"/>
</dbReference>
<dbReference type="PANTHER" id="PTHR19359:SF146">
    <property type="entry name" value="B5, PUTATIVE-RELATED"/>
    <property type="match status" value="1"/>
</dbReference>
<dbReference type="Pfam" id="PF00173">
    <property type="entry name" value="Cyt-b5"/>
    <property type="match status" value="1"/>
</dbReference>
<proteinExistence type="inferred from homology"/>
<evidence type="ECO:0000256" key="2">
    <source>
        <dbReference type="ARBA" id="ARBA00022723"/>
    </source>
</evidence>
<evidence type="ECO:0000256" key="3">
    <source>
        <dbReference type="ARBA" id="ARBA00023004"/>
    </source>
</evidence>
<reference evidence="6 7" key="1">
    <citation type="journal article" date="2015" name="Genome Biol. Evol.">
        <title>Comparative Genomics of a Bacterivorous Green Alga Reveals Evolutionary Causalities and Consequences of Phago-Mixotrophic Mode of Nutrition.</title>
        <authorList>
            <person name="Burns J.A."/>
            <person name="Paasch A."/>
            <person name="Narechania A."/>
            <person name="Kim E."/>
        </authorList>
    </citation>
    <scope>NUCLEOTIDE SEQUENCE [LARGE SCALE GENOMIC DNA]</scope>
    <source>
        <strain evidence="6 7">PLY_AMNH</strain>
    </source>
</reference>
<dbReference type="SMART" id="SM01117">
    <property type="entry name" value="Cyt-b5"/>
    <property type="match status" value="1"/>
</dbReference>
<sequence>MSSLDLCDNHDCESCKPRRSAQLSEGLSKRAKAMTICQVQRQCRQGRVLLVANRKVYDCAEVLKWHPGGSSSILKAVGRDSTEDFEFHQASGKGLWEKYVICGIVKCKHAQYGYAQSPECNSCNIA</sequence>
<comment type="similarity">
    <text evidence="4">Belongs to the cytochrome b5 family.</text>
</comment>
<protein>
    <recommendedName>
        <fullName evidence="5">Cytochrome b5 heme-binding domain-containing protein</fullName>
    </recommendedName>
</protein>
<evidence type="ECO:0000313" key="6">
    <source>
        <dbReference type="EMBL" id="KAK3269909.1"/>
    </source>
</evidence>
<keyword evidence="2" id="KW-0479">Metal-binding</keyword>
<evidence type="ECO:0000256" key="4">
    <source>
        <dbReference type="ARBA" id="ARBA00038168"/>
    </source>
</evidence>
<dbReference type="Gene3D" id="3.10.120.10">
    <property type="entry name" value="Cytochrome b5-like heme/steroid binding domain"/>
    <property type="match status" value="1"/>
</dbReference>
<dbReference type="SUPFAM" id="SSF55856">
    <property type="entry name" value="Cytochrome b5-like heme/steroid binding domain"/>
    <property type="match status" value="1"/>
</dbReference>
<dbReference type="GO" id="GO:0020037">
    <property type="term" value="F:heme binding"/>
    <property type="evidence" value="ECO:0007669"/>
    <property type="project" value="TreeGrafter"/>
</dbReference>
<dbReference type="PRINTS" id="PR00363">
    <property type="entry name" value="CYTOCHROMEB5"/>
</dbReference>
<name>A0AAE0G1J7_9CHLO</name>
<dbReference type="PROSITE" id="PS50255">
    <property type="entry name" value="CYTOCHROME_B5_2"/>
    <property type="match status" value="1"/>
</dbReference>
<accession>A0AAE0G1J7</accession>
<evidence type="ECO:0000313" key="7">
    <source>
        <dbReference type="Proteomes" id="UP001190700"/>
    </source>
</evidence>
<gene>
    <name evidence="6" type="ORF">CYMTET_21666</name>
</gene>
<dbReference type="InterPro" id="IPR001199">
    <property type="entry name" value="Cyt_B5-like_heme/steroid-bd"/>
</dbReference>
<evidence type="ECO:0000256" key="1">
    <source>
        <dbReference type="ARBA" id="ARBA00022617"/>
    </source>
</evidence>
<dbReference type="AlphaFoldDB" id="A0AAE0G1J7"/>
<dbReference type="GO" id="GO:0016020">
    <property type="term" value="C:membrane"/>
    <property type="evidence" value="ECO:0007669"/>
    <property type="project" value="TreeGrafter"/>
</dbReference>
<dbReference type="GO" id="GO:0046872">
    <property type="term" value="F:metal ion binding"/>
    <property type="evidence" value="ECO:0007669"/>
    <property type="project" value="UniProtKB-KW"/>
</dbReference>
<feature type="domain" description="Cytochrome b5 heme-binding" evidence="5">
    <location>
        <begin position="31"/>
        <end position="86"/>
    </location>
</feature>
<evidence type="ECO:0000259" key="5">
    <source>
        <dbReference type="PROSITE" id="PS50255"/>
    </source>
</evidence>